<dbReference type="GO" id="GO:0005886">
    <property type="term" value="C:plasma membrane"/>
    <property type="evidence" value="ECO:0007669"/>
    <property type="project" value="UniProtKB-SubCell"/>
</dbReference>
<dbReference type="InterPro" id="IPR036259">
    <property type="entry name" value="MFS_trans_sf"/>
</dbReference>
<evidence type="ECO:0000256" key="2">
    <source>
        <dbReference type="ARBA" id="ARBA00022679"/>
    </source>
</evidence>
<dbReference type="PROSITE" id="PS01330">
    <property type="entry name" value="PABS_1"/>
    <property type="match status" value="1"/>
</dbReference>
<dbReference type="Pfam" id="PF01564">
    <property type="entry name" value="Spermine_synth"/>
    <property type="match status" value="1"/>
</dbReference>
<comment type="catalytic activity">
    <reaction evidence="5">
        <text>S-adenosyl 3-(methylsulfanyl)propylamine + putrescine = S-methyl-5'-thioadenosine + spermidine + H(+)</text>
        <dbReference type="Rhea" id="RHEA:12721"/>
        <dbReference type="ChEBI" id="CHEBI:15378"/>
        <dbReference type="ChEBI" id="CHEBI:17509"/>
        <dbReference type="ChEBI" id="CHEBI:57443"/>
        <dbReference type="ChEBI" id="CHEBI:57834"/>
        <dbReference type="ChEBI" id="CHEBI:326268"/>
        <dbReference type="EC" id="2.5.1.16"/>
    </reaction>
</comment>
<feature type="binding site" evidence="5">
    <location>
        <position position="239"/>
    </location>
    <ligand>
        <name>S-methyl-5'-thioadenosine</name>
        <dbReference type="ChEBI" id="CHEBI:17509"/>
    </ligand>
</feature>
<evidence type="ECO:0000313" key="8">
    <source>
        <dbReference type="EMBL" id="QUE50104.1"/>
    </source>
</evidence>
<dbReference type="Gene3D" id="3.40.50.150">
    <property type="entry name" value="Vaccinia Virus protein VP39"/>
    <property type="match status" value="1"/>
</dbReference>
<dbReference type="InterPro" id="IPR030374">
    <property type="entry name" value="PABS"/>
</dbReference>
<evidence type="ECO:0000256" key="5">
    <source>
        <dbReference type="HAMAP-Rule" id="MF_00198"/>
    </source>
</evidence>
<feature type="binding site" evidence="5">
    <location>
        <position position="269"/>
    </location>
    <ligand>
        <name>spermidine</name>
        <dbReference type="ChEBI" id="CHEBI:57834"/>
    </ligand>
</feature>
<keyword evidence="5" id="KW-0812">Transmembrane</keyword>
<dbReference type="InterPro" id="IPR030373">
    <property type="entry name" value="PABS_CS"/>
</dbReference>
<proteinExistence type="inferred from homology"/>
<comment type="function">
    <text evidence="5">Catalyzes the irreversible transfer of a propylamine group from the amino donor S-adenosylmethioninamine (decarboxy-AdoMet) to putrescine (1,4-diaminobutane) to yield spermidine.</text>
</comment>
<keyword evidence="9" id="KW-1185">Reference proteome</keyword>
<dbReference type="AlphaFoldDB" id="A0A975G694"/>
<dbReference type="GO" id="GO:0008295">
    <property type="term" value="P:spermidine biosynthetic process"/>
    <property type="evidence" value="ECO:0007669"/>
    <property type="project" value="UniProtKB-UniRule"/>
</dbReference>
<comment type="similarity">
    <text evidence="1 5">Belongs to the spermidine/spermine synthase family.</text>
</comment>
<evidence type="ECO:0000256" key="3">
    <source>
        <dbReference type="ARBA" id="ARBA00023066"/>
    </source>
</evidence>
<feature type="transmembrane region" description="Helical" evidence="5">
    <location>
        <begin position="72"/>
        <end position="94"/>
    </location>
</feature>
<feature type="transmembrane region" description="Helical" evidence="5">
    <location>
        <begin position="100"/>
        <end position="123"/>
    </location>
</feature>
<feature type="transmembrane region" description="Helical" evidence="5">
    <location>
        <begin position="42"/>
        <end position="60"/>
    </location>
</feature>
<evidence type="ECO:0000256" key="1">
    <source>
        <dbReference type="ARBA" id="ARBA00007867"/>
    </source>
</evidence>
<dbReference type="PANTHER" id="PTHR43317:SF1">
    <property type="entry name" value="THERMOSPERMINE SYNTHASE ACAULIS5"/>
    <property type="match status" value="1"/>
</dbReference>
<accession>A0A975G694</accession>
<dbReference type="Proteomes" id="UP000676169">
    <property type="component" value="Chromosome"/>
</dbReference>
<reference evidence="8" key="1">
    <citation type="submission" date="2021-04" db="EMBL/GenBank/DDBJ databases">
        <title>Luteolibacter sp. 32A isolated from the skin of an Anderson's salamander (Ambystoma andersonii).</title>
        <authorList>
            <person name="Spergser J."/>
            <person name="Busse H.-J."/>
        </authorList>
    </citation>
    <scope>NUCLEOTIDE SEQUENCE</scope>
    <source>
        <strain evidence="8">32A</strain>
    </source>
</reference>
<dbReference type="EMBL" id="CP073100">
    <property type="protein sequence ID" value="QUE50104.1"/>
    <property type="molecule type" value="Genomic_DNA"/>
</dbReference>
<name>A0A975G694_9BACT</name>
<feature type="transmembrane region" description="Helical" evidence="5">
    <location>
        <begin position="195"/>
        <end position="214"/>
    </location>
</feature>
<dbReference type="NCBIfam" id="NF002956">
    <property type="entry name" value="PRK03612.1"/>
    <property type="match status" value="1"/>
</dbReference>
<feature type="active site" description="Proton acceptor" evidence="5 6">
    <location>
        <position position="368"/>
    </location>
</feature>
<gene>
    <name evidence="5" type="primary">speE</name>
    <name evidence="8" type="ORF">KBB96_14660</name>
</gene>
<dbReference type="CDD" id="cd02440">
    <property type="entry name" value="AdoMet_MTases"/>
    <property type="match status" value="1"/>
</dbReference>
<sequence>MESRGMRLLLLASVFTIATCGLIYELIAGTLASYLLGDSVTQFSTVIGVYLFAMGVGSWLSKFVKDKVLATFIRVEFLIGLIGGFSALLLFALFDQVASFRVLLYGLVFITGALVGLEIPLLLRLLKDQLKFEDLVSRVLSLDYIGALAASLLFPLILVPKLGLVRSSFLFGLLNAGVGLLALHFLRASLERQRALWAGGILSIVLLGAGFAGADHWQAWAERSAYNENIIFAHSSPYQRLILTRHRDDLRLYLNGNLQFSSRDEYRYHETLVHPVLSRIEKPKQVLVLGGGDGLAAREVLRYPAVEGITLVDLDAEMTRLFSRQPLLTTLNAGSLISPKLHIENADAFTWLEEAAKRGLKFDAAIIDFPDPSNFSIGKLYSTAFYEKLRSVLSPSALISIQCTSPLAARKSFWCVDETLRACGYSTAPYHVYVPSFGEWGFILAAPEPATLTDGSPHALPEGLRYLTTETLVQCFRFPPDMSAVPAGVNRLNNQILVRHFEEEWGRYE</sequence>
<feature type="binding site" evidence="5">
    <location>
        <begin position="347"/>
        <end position="348"/>
    </location>
    <ligand>
        <name>S-methyl-5'-thioadenosine</name>
        <dbReference type="ChEBI" id="CHEBI:17509"/>
    </ligand>
</feature>
<keyword evidence="5" id="KW-1133">Transmembrane helix</keyword>
<dbReference type="PROSITE" id="PS51006">
    <property type="entry name" value="PABS_2"/>
    <property type="match status" value="1"/>
</dbReference>
<dbReference type="PANTHER" id="PTHR43317">
    <property type="entry name" value="THERMOSPERMINE SYNTHASE ACAULIS5"/>
    <property type="match status" value="1"/>
</dbReference>
<dbReference type="GO" id="GO:0004766">
    <property type="term" value="F:spermidine synthase activity"/>
    <property type="evidence" value="ECO:0007669"/>
    <property type="project" value="UniProtKB-UniRule"/>
</dbReference>
<keyword evidence="3 5" id="KW-0745">Spermidine biosynthesis</keyword>
<dbReference type="SUPFAM" id="SSF103473">
    <property type="entry name" value="MFS general substrate transporter"/>
    <property type="match status" value="1"/>
</dbReference>
<comment type="pathway">
    <text evidence="5">Amine and polyamine biosynthesis; spermidine biosynthesis; spermidine from putrescine: step 1/1.</text>
</comment>
<protein>
    <recommendedName>
        <fullName evidence="5">Polyamine aminopropyltransferase</fullName>
    </recommendedName>
    <alternativeName>
        <fullName evidence="5">Putrescine aminopropyltransferase</fullName>
        <shortName evidence="5">PAPT</shortName>
    </alternativeName>
    <alternativeName>
        <fullName evidence="5">Spermidine synthase</fullName>
        <shortName evidence="5">SPDS</shortName>
        <shortName evidence="5">SPDSY</shortName>
        <ecNumber evidence="5">2.5.1.16</ecNumber>
    </alternativeName>
</protein>
<feature type="domain" description="PABS" evidence="7">
    <location>
        <begin position="215"/>
        <end position="447"/>
    </location>
</feature>
<keyword evidence="4 5" id="KW-0620">Polyamine biosynthesis</keyword>
<dbReference type="InterPro" id="IPR001045">
    <property type="entry name" value="Spermi_synthase"/>
</dbReference>
<organism evidence="8 9">
    <name type="scientific">Luteolibacter ambystomatis</name>
    <dbReference type="NCBI Taxonomy" id="2824561"/>
    <lineage>
        <taxon>Bacteria</taxon>
        <taxon>Pseudomonadati</taxon>
        <taxon>Verrucomicrobiota</taxon>
        <taxon>Verrucomicrobiia</taxon>
        <taxon>Verrucomicrobiales</taxon>
        <taxon>Verrucomicrobiaceae</taxon>
        <taxon>Luteolibacter</taxon>
    </lineage>
</organism>
<evidence type="ECO:0000256" key="6">
    <source>
        <dbReference type="PROSITE-ProRule" id="PRU00354"/>
    </source>
</evidence>
<comment type="subunit">
    <text evidence="5">Homodimer or homotetramer.</text>
</comment>
<comment type="subcellular location">
    <subcellularLocation>
        <location evidence="5">Cell membrane</location>
        <topology evidence="5">Multi-pass membrane protein</topology>
    </subcellularLocation>
</comment>
<dbReference type="EC" id="2.5.1.16" evidence="5"/>
<evidence type="ECO:0000259" key="7">
    <source>
        <dbReference type="PROSITE" id="PS51006"/>
    </source>
</evidence>
<feature type="transmembrane region" description="Helical" evidence="5">
    <location>
        <begin position="135"/>
        <end position="158"/>
    </location>
</feature>
<feature type="binding site" evidence="5">
    <location>
        <position position="313"/>
    </location>
    <ligand>
        <name>S-methyl-5'-thioadenosine</name>
        <dbReference type="ChEBI" id="CHEBI:17509"/>
    </ligand>
</feature>
<dbReference type="GO" id="GO:0010487">
    <property type="term" value="F:thermospermine synthase activity"/>
    <property type="evidence" value="ECO:0007669"/>
    <property type="project" value="UniProtKB-ARBA"/>
</dbReference>
<dbReference type="RefSeq" id="WP_211630193.1">
    <property type="nucleotide sequence ID" value="NZ_CP073100.1"/>
</dbReference>
<keyword evidence="5" id="KW-0472">Membrane</keyword>
<feature type="transmembrane region" description="Helical" evidence="5">
    <location>
        <begin position="164"/>
        <end position="183"/>
    </location>
</feature>
<comment type="caution">
    <text evidence="5">Lacks conserved residue(s) required for the propagation of feature annotation.</text>
</comment>
<keyword evidence="5" id="KW-1003">Cell membrane</keyword>
<dbReference type="InterPro" id="IPR029063">
    <property type="entry name" value="SAM-dependent_MTases_sf"/>
</dbReference>
<dbReference type="HAMAP" id="MF_00198">
    <property type="entry name" value="Spermidine_synth"/>
    <property type="match status" value="1"/>
</dbReference>
<evidence type="ECO:0000256" key="4">
    <source>
        <dbReference type="ARBA" id="ARBA00023115"/>
    </source>
</evidence>
<dbReference type="KEGG" id="lamb:KBB96_14660"/>
<evidence type="ECO:0000313" key="9">
    <source>
        <dbReference type="Proteomes" id="UP000676169"/>
    </source>
</evidence>
<keyword evidence="2 5" id="KW-0808">Transferase</keyword>
<dbReference type="SUPFAM" id="SSF53335">
    <property type="entry name" value="S-adenosyl-L-methionine-dependent methyltransferases"/>
    <property type="match status" value="1"/>
</dbReference>
<feature type="binding site" evidence="5">
    <location>
        <position position="293"/>
    </location>
    <ligand>
        <name>spermidine</name>
        <dbReference type="ChEBI" id="CHEBI:57834"/>
    </ligand>
</feature>